<evidence type="ECO:0000313" key="3">
    <source>
        <dbReference type="Proteomes" id="UP000646548"/>
    </source>
</evidence>
<feature type="region of interest" description="Disordered" evidence="1">
    <location>
        <begin position="1"/>
        <end position="57"/>
    </location>
</feature>
<accession>A0A834F6H8</accession>
<dbReference type="AlphaFoldDB" id="A0A834F6H8"/>
<dbReference type="Proteomes" id="UP000646548">
    <property type="component" value="Unassembled WGS sequence"/>
</dbReference>
<proteinExistence type="predicted"/>
<organism evidence="2 3">
    <name type="scientific">Oryzias melastigma</name>
    <name type="common">Marine medaka</name>
    <dbReference type="NCBI Taxonomy" id="30732"/>
    <lineage>
        <taxon>Eukaryota</taxon>
        <taxon>Metazoa</taxon>
        <taxon>Chordata</taxon>
        <taxon>Craniata</taxon>
        <taxon>Vertebrata</taxon>
        <taxon>Euteleostomi</taxon>
        <taxon>Actinopterygii</taxon>
        <taxon>Neopterygii</taxon>
        <taxon>Teleostei</taxon>
        <taxon>Neoteleostei</taxon>
        <taxon>Acanthomorphata</taxon>
        <taxon>Ovalentaria</taxon>
        <taxon>Atherinomorphae</taxon>
        <taxon>Beloniformes</taxon>
        <taxon>Adrianichthyidae</taxon>
        <taxon>Oryziinae</taxon>
        <taxon>Oryzias</taxon>
    </lineage>
</organism>
<sequence>MAPHLTRPHQDDDTGTAWSSAALHGPDVPERYRADPGPGLSPPRSVILADGPCKRGL</sequence>
<protein>
    <submittedName>
        <fullName evidence="2">Uncharacterized protein</fullName>
    </submittedName>
</protein>
<comment type="caution">
    <text evidence="2">The sequence shown here is derived from an EMBL/GenBank/DDBJ whole genome shotgun (WGS) entry which is preliminary data.</text>
</comment>
<dbReference type="EMBL" id="WKFB01000430">
    <property type="protein sequence ID" value="KAF6723351.1"/>
    <property type="molecule type" value="Genomic_DNA"/>
</dbReference>
<reference evidence="2" key="1">
    <citation type="journal article" name="BMC Genomics">
        <title>Long-read sequencing and de novo genome assembly of marine medaka (Oryzias melastigma).</title>
        <authorList>
            <person name="Liang P."/>
            <person name="Saqib H.S.A."/>
            <person name="Ni X."/>
            <person name="Shen Y."/>
        </authorList>
    </citation>
    <scope>NUCLEOTIDE SEQUENCE</scope>
    <source>
        <strain evidence="2">Bigg-433</strain>
    </source>
</reference>
<evidence type="ECO:0000313" key="2">
    <source>
        <dbReference type="EMBL" id="KAF6723351.1"/>
    </source>
</evidence>
<name>A0A834F6H8_ORYME</name>
<gene>
    <name evidence="2" type="ORF">FQA47_020587</name>
</gene>
<evidence type="ECO:0000256" key="1">
    <source>
        <dbReference type="SAM" id="MobiDB-lite"/>
    </source>
</evidence>